<dbReference type="PANTHER" id="PTHR30346">
    <property type="entry name" value="TRANSCRIPTIONAL DUAL REGULATOR HCAR-RELATED"/>
    <property type="match status" value="1"/>
</dbReference>
<dbReference type="Gene3D" id="3.40.190.10">
    <property type="entry name" value="Periplasmic binding protein-like II"/>
    <property type="match status" value="2"/>
</dbReference>
<dbReference type="InterPro" id="IPR036390">
    <property type="entry name" value="WH_DNA-bd_sf"/>
</dbReference>
<dbReference type="InterPro" id="IPR005119">
    <property type="entry name" value="LysR_subst-bd"/>
</dbReference>
<evidence type="ECO:0000313" key="6">
    <source>
        <dbReference type="EMBL" id="MEO1768196.1"/>
    </source>
</evidence>
<dbReference type="PROSITE" id="PS50931">
    <property type="entry name" value="HTH_LYSR"/>
    <property type="match status" value="1"/>
</dbReference>
<keyword evidence="3" id="KW-0238">DNA-binding</keyword>
<evidence type="ECO:0000256" key="4">
    <source>
        <dbReference type="ARBA" id="ARBA00023163"/>
    </source>
</evidence>
<dbReference type="SUPFAM" id="SSF46785">
    <property type="entry name" value="Winged helix' DNA-binding domain"/>
    <property type="match status" value="1"/>
</dbReference>
<dbReference type="RefSeq" id="WP_207700950.1">
    <property type="nucleotide sequence ID" value="NZ_JAFREL020000001.1"/>
</dbReference>
<name>A0ABV0EHR7_9ENTE</name>
<dbReference type="SUPFAM" id="SSF53850">
    <property type="entry name" value="Periplasmic binding protein-like II"/>
    <property type="match status" value="1"/>
</dbReference>
<evidence type="ECO:0000259" key="5">
    <source>
        <dbReference type="PROSITE" id="PS50931"/>
    </source>
</evidence>
<gene>
    <name evidence="6" type="ORF">JZO67_000096</name>
</gene>
<dbReference type="CDD" id="cd08414">
    <property type="entry name" value="PBP2_LTTR_aromatics_like"/>
    <property type="match status" value="1"/>
</dbReference>
<dbReference type="Pfam" id="PF03466">
    <property type="entry name" value="LysR_substrate"/>
    <property type="match status" value="1"/>
</dbReference>
<keyword evidence="7" id="KW-1185">Reference proteome</keyword>
<organism evidence="6 7">
    <name type="scientific">Candidatus Enterococcus ferrettii</name>
    <dbReference type="NCBI Taxonomy" id="2815324"/>
    <lineage>
        <taxon>Bacteria</taxon>
        <taxon>Bacillati</taxon>
        <taxon>Bacillota</taxon>
        <taxon>Bacilli</taxon>
        <taxon>Lactobacillales</taxon>
        <taxon>Enterococcaceae</taxon>
        <taxon>Enterococcus</taxon>
    </lineage>
</organism>
<sequence>MKIEYLQSFVTLSNTLNYTKAAGSLYITQPTLSRHIQLLETELGCSLVARNTRQVQLTEEGRIFLNYATNMIFDYNRATRQLKELRYQPEHQLTIGFLRGGTDHYLLPMLQAFINDYPGFELQLQAGTHDELVTELRAGKLDLCMTMATTLIGIEKIKLHKVGDLALVLVVPDDHFLAQHETVTFTDFAEESYLCVQKQQTKAWYDYIISLFLSQGYYPLVNDSCSSVKTLLMQIALGKGISVLTEGCRSSAPSNIRLIPIGNVPTIQMVLGYREDNENLSLDLFISWLKEYLR</sequence>
<reference evidence="6 7" key="1">
    <citation type="submission" date="2021-03" db="EMBL/GenBank/DDBJ databases">
        <authorList>
            <person name="Gilmore M.S."/>
            <person name="Schwartzman J."/>
            <person name="Van Tyne D."/>
            <person name="Martin M."/>
            <person name="Earl A.M."/>
            <person name="Manson A.L."/>
            <person name="Straub T."/>
            <person name="Salamzade R."/>
            <person name="Saavedra J."/>
            <person name="Lebreton F."/>
            <person name="Prichula J."/>
            <person name="Schaufler K."/>
            <person name="Gaca A."/>
            <person name="Sgardioli B."/>
            <person name="Wagenaar J."/>
            <person name="Strong T."/>
        </authorList>
    </citation>
    <scope>NUCLEOTIDE SEQUENCE [LARGE SCALE GENOMIC DNA]</scope>
    <source>
        <strain evidence="6 7">665A</strain>
    </source>
</reference>
<evidence type="ECO:0000256" key="1">
    <source>
        <dbReference type="ARBA" id="ARBA00009437"/>
    </source>
</evidence>
<comment type="caution">
    <text evidence="6">The sequence shown here is derived from an EMBL/GenBank/DDBJ whole genome shotgun (WGS) entry which is preliminary data.</text>
</comment>
<evidence type="ECO:0000256" key="2">
    <source>
        <dbReference type="ARBA" id="ARBA00023015"/>
    </source>
</evidence>
<dbReference type="EMBL" id="JAFREL020000001">
    <property type="protein sequence ID" value="MEO1768196.1"/>
    <property type="molecule type" value="Genomic_DNA"/>
</dbReference>
<accession>A0ABV0EHR7</accession>
<dbReference type="PANTHER" id="PTHR30346:SF0">
    <property type="entry name" value="HCA OPERON TRANSCRIPTIONAL ACTIVATOR HCAR"/>
    <property type="match status" value="1"/>
</dbReference>
<evidence type="ECO:0000256" key="3">
    <source>
        <dbReference type="ARBA" id="ARBA00023125"/>
    </source>
</evidence>
<dbReference type="InterPro" id="IPR000847">
    <property type="entry name" value="LysR_HTH_N"/>
</dbReference>
<dbReference type="Pfam" id="PF00126">
    <property type="entry name" value="HTH_1"/>
    <property type="match status" value="1"/>
</dbReference>
<reference evidence="6 7" key="2">
    <citation type="submission" date="2024-02" db="EMBL/GenBank/DDBJ databases">
        <title>The Genome Sequence of Enterococcus sp. DIV0159.</title>
        <authorList>
            <person name="Earl A."/>
            <person name="Manson A."/>
            <person name="Gilmore M."/>
            <person name="Sanders J."/>
            <person name="Shea T."/>
            <person name="Howe W."/>
            <person name="Livny J."/>
            <person name="Cuomo C."/>
            <person name="Neafsey D."/>
            <person name="Birren B."/>
        </authorList>
    </citation>
    <scope>NUCLEOTIDE SEQUENCE [LARGE SCALE GENOMIC DNA]</scope>
    <source>
        <strain evidence="6 7">665A</strain>
    </source>
</reference>
<dbReference type="Gene3D" id="1.10.10.10">
    <property type="entry name" value="Winged helix-like DNA-binding domain superfamily/Winged helix DNA-binding domain"/>
    <property type="match status" value="1"/>
</dbReference>
<keyword evidence="4" id="KW-0804">Transcription</keyword>
<feature type="domain" description="HTH lysR-type" evidence="5">
    <location>
        <begin position="1"/>
        <end position="58"/>
    </location>
</feature>
<dbReference type="Proteomes" id="UP000664357">
    <property type="component" value="Unassembled WGS sequence"/>
</dbReference>
<comment type="similarity">
    <text evidence="1">Belongs to the LysR transcriptional regulatory family.</text>
</comment>
<evidence type="ECO:0000313" key="7">
    <source>
        <dbReference type="Proteomes" id="UP000664357"/>
    </source>
</evidence>
<protein>
    <recommendedName>
        <fullName evidence="5">HTH lysR-type domain-containing protein</fullName>
    </recommendedName>
</protein>
<proteinExistence type="inferred from homology"/>
<keyword evidence="2" id="KW-0805">Transcription regulation</keyword>
<dbReference type="InterPro" id="IPR036388">
    <property type="entry name" value="WH-like_DNA-bd_sf"/>
</dbReference>
<dbReference type="PRINTS" id="PR00039">
    <property type="entry name" value="HTHLYSR"/>
</dbReference>